<name>I3ZGC8_TERRK</name>
<dbReference type="EMBL" id="CP003379">
    <property type="protein sequence ID" value="AFL88637.1"/>
    <property type="molecule type" value="Genomic_DNA"/>
</dbReference>
<dbReference type="OrthoDB" id="9790815at2"/>
<evidence type="ECO:0000313" key="1">
    <source>
        <dbReference type="EMBL" id="AFL88296.1"/>
    </source>
</evidence>
<protein>
    <submittedName>
        <fullName evidence="1">3-carboxy-cis,cis-muconate lactonizing enzyme</fullName>
    </submittedName>
</protein>
<accession>I3ZGC8</accession>
<dbReference type="STRING" id="926566.Terro_2010"/>
<gene>
    <name evidence="1" type="ordered locus">Terro_2010</name>
    <name evidence="2" type="ordered locus">Terro_2376</name>
</gene>
<dbReference type="KEGG" id="trs:Terro_2010"/>
<sequence length="233" mass="25146">MQPNWTRRRFLQAAGLTIAAHGTNFTHALPLSHRPTHAYVAVENGLHVLRSAGDSWQPLQFVESFAPSAVLMNTRSGTLFVANARERFEGLPTASVESYRIDERSRTLNRIGTQRLSLAAVMPHAMALSPDGSLMVVAAAAGLYNMLPVTRDGAIGEVTAVRKELRLDAAGATHMFFASDKKLQVQDASGTRLYRCDLNGMALLDASPSTQPLPSGTSPLVTGQRSVAFARFA</sequence>
<evidence type="ECO:0000313" key="3">
    <source>
        <dbReference type="Proteomes" id="UP000006056"/>
    </source>
</evidence>
<dbReference type="Gene3D" id="2.130.10.10">
    <property type="entry name" value="YVTN repeat-like/Quinoprotein amine dehydrogenase"/>
    <property type="match status" value="1"/>
</dbReference>
<dbReference type="PROSITE" id="PS51318">
    <property type="entry name" value="TAT"/>
    <property type="match status" value="1"/>
</dbReference>
<keyword evidence="3" id="KW-1185">Reference proteome</keyword>
<dbReference type="InterPro" id="IPR006311">
    <property type="entry name" value="TAT_signal"/>
</dbReference>
<dbReference type="EMBL" id="CP003379">
    <property type="protein sequence ID" value="AFL88296.1"/>
    <property type="molecule type" value="Genomic_DNA"/>
</dbReference>
<dbReference type="Proteomes" id="UP000006056">
    <property type="component" value="Chromosome"/>
</dbReference>
<dbReference type="AlphaFoldDB" id="I3ZGC8"/>
<dbReference type="SUPFAM" id="SSF63825">
    <property type="entry name" value="YWTD domain"/>
    <property type="match status" value="1"/>
</dbReference>
<dbReference type="KEGG" id="trs:Terro_2376"/>
<evidence type="ECO:0000313" key="2">
    <source>
        <dbReference type="EMBL" id="AFL88637.1"/>
    </source>
</evidence>
<dbReference type="eggNOG" id="COG2706">
    <property type="taxonomic scope" value="Bacteria"/>
</dbReference>
<organism evidence="1 3">
    <name type="scientific">Terriglobus roseus (strain DSM 18391 / NRRL B-41598 / KBS 63)</name>
    <dbReference type="NCBI Taxonomy" id="926566"/>
    <lineage>
        <taxon>Bacteria</taxon>
        <taxon>Pseudomonadati</taxon>
        <taxon>Acidobacteriota</taxon>
        <taxon>Terriglobia</taxon>
        <taxon>Terriglobales</taxon>
        <taxon>Acidobacteriaceae</taxon>
        <taxon>Terriglobus</taxon>
    </lineage>
</organism>
<dbReference type="InterPro" id="IPR015943">
    <property type="entry name" value="WD40/YVTN_repeat-like_dom_sf"/>
</dbReference>
<proteinExistence type="predicted"/>
<dbReference type="HOGENOM" id="CLU_1189440_0_0_0"/>
<dbReference type="RefSeq" id="WP_014785865.1">
    <property type="nucleotide sequence ID" value="NC_018014.1"/>
</dbReference>
<reference evidence="1 3" key="1">
    <citation type="submission" date="2012-06" db="EMBL/GenBank/DDBJ databases">
        <title>Complete genome of Terriglobus roseus DSM 18391.</title>
        <authorList>
            <consortium name="US DOE Joint Genome Institute (JGI-PGF)"/>
            <person name="Lucas S."/>
            <person name="Copeland A."/>
            <person name="Lapidus A."/>
            <person name="Glavina del Rio T."/>
            <person name="Dalin E."/>
            <person name="Tice H."/>
            <person name="Bruce D."/>
            <person name="Goodwin L."/>
            <person name="Pitluck S."/>
            <person name="Peters L."/>
            <person name="Mikhailova N."/>
            <person name="Munk A.C.C."/>
            <person name="Kyrpides N."/>
            <person name="Mavromatis K."/>
            <person name="Ivanova N."/>
            <person name="Brettin T."/>
            <person name="Detter J.C."/>
            <person name="Han C."/>
            <person name="Larimer F."/>
            <person name="Land M."/>
            <person name="Hauser L."/>
            <person name="Markowitz V."/>
            <person name="Cheng J.-F."/>
            <person name="Hugenholtz P."/>
            <person name="Woyke T."/>
            <person name="Wu D."/>
            <person name="Brambilla E."/>
            <person name="Klenk H.-P."/>
            <person name="Eisen J.A."/>
        </authorList>
    </citation>
    <scope>NUCLEOTIDE SEQUENCE [LARGE SCALE GENOMIC DNA]</scope>
    <source>
        <strain evidence="1">DSM 18391</strain>
        <strain evidence="3">DSM 18391 / NRRL B-41598 / KBS 63</strain>
    </source>
</reference>